<evidence type="ECO:0000256" key="13">
    <source>
        <dbReference type="ARBA" id="ARBA00025729"/>
    </source>
</evidence>
<dbReference type="PANTHER" id="PTHR21266:SF32">
    <property type="entry name" value="CHOLESTEROL 7-DESATURASE NVD"/>
    <property type="match status" value="1"/>
</dbReference>
<keyword evidence="6" id="KW-0479">Metal-binding</keyword>
<dbReference type="GO" id="GO:0170056">
    <property type="term" value="F:cholesterol 7-desaturase [NAD(P)H] activity"/>
    <property type="evidence" value="ECO:0007669"/>
    <property type="project" value="UniProtKB-EC"/>
</dbReference>
<reference evidence="19" key="1">
    <citation type="submission" date="2021-03" db="EMBL/GenBank/DDBJ databases">
        <title>Chromosome level genome of the anhydrobiotic midge Polypedilum vanderplanki.</title>
        <authorList>
            <person name="Yoshida Y."/>
            <person name="Kikawada T."/>
            <person name="Gusev O."/>
        </authorList>
    </citation>
    <scope>NUCLEOTIDE SEQUENCE</scope>
    <source>
        <strain evidence="19">NIAS01</strain>
        <tissue evidence="19">Whole body or cell culture</tissue>
    </source>
</reference>
<dbReference type="Gene3D" id="2.102.10.10">
    <property type="entry name" value="Rieske [2Fe-2S] iron-sulphur domain"/>
    <property type="match status" value="1"/>
</dbReference>
<keyword evidence="9" id="KW-0408">Iron</keyword>
<evidence type="ECO:0000256" key="2">
    <source>
        <dbReference type="ARBA" id="ARBA00004370"/>
    </source>
</evidence>
<dbReference type="InterPro" id="IPR017941">
    <property type="entry name" value="Rieske_2Fe-2S"/>
</dbReference>
<dbReference type="Pfam" id="PF19298">
    <property type="entry name" value="KshA_C"/>
    <property type="match status" value="1"/>
</dbReference>
<evidence type="ECO:0000256" key="9">
    <source>
        <dbReference type="ARBA" id="ARBA00023004"/>
    </source>
</evidence>
<dbReference type="Pfam" id="PF00355">
    <property type="entry name" value="Rieske"/>
    <property type="match status" value="1"/>
</dbReference>
<dbReference type="GO" id="GO:0016020">
    <property type="term" value="C:membrane"/>
    <property type="evidence" value="ECO:0007669"/>
    <property type="project" value="UniProtKB-SubCell"/>
</dbReference>
<evidence type="ECO:0000256" key="11">
    <source>
        <dbReference type="ARBA" id="ARBA00023136"/>
    </source>
</evidence>
<dbReference type="EMBL" id="JADBJN010000001">
    <property type="protein sequence ID" value="KAG5682992.1"/>
    <property type="molecule type" value="Genomic_DNA"/>
</dbReference>
<evidence type="ECO:0000256" key="7">
    <source>
        <dbReference type="ARBA" id="ARBA00022989"/>
    </source>
</evidence>
<comment type="similarity">
    <text evidence="13">Belongs to the cholesterol 7-desaturase family.</text>
</comment>
<gene>
    <name evidence="19" type="ORF">PVAND_012304</name>
</gene>
<keyword evidence="11 17" id="KW-0472">Membrane</keyword>
<evidence type="ECO:0000256" key="8">
    <source>
        <dbReference type="ARBA" id="ARBA00023002"/>
    </source>
</evidence>
<evidence type="ECO:0000256" key="3">
    <source>
        <dbReference type="ARBA" id="ARBA00004972"/>
    </source>
</evidence>
<evidence type="ECO:0000256" key="15">
    <source>
        <dbReference type="ARBA" id="ARBA00047853"/>
    </source>
</evidence>
<comment type="catalytic activity">
    <reaction evidence="16">
        <text>cholesterol + NADPH + O2 + H(+) = 7-dehydrocholesterol + NADP(+) + 2 H2O</text>
        <dbReference type="Rhea" id="RHEA:45024"/>
        <dbReference type="ChEBI" id="CHEBI:15377"/>
        <dbReference type="ChEBI" id="CHEBI:15378"/>
        <dbReference type="ChEBI" id="CHEBI:15379"/>
        <dbReference type="ChEBI" id="CHEBI:16113"/>
        <dbReference type="ChEBI" id="CHEBI:17759"/>
        <dbReference type="ChEBI" id="CHEBI:57783"/>
        <dbReference type="ChEBI" id="CHEBI:58349"/>
        <dbReference type="EC" id="1.14.19.21"/>
    </reaction>
    <physiologicalReaction direction="left-to-right" evidence="16">
        <dbReference type="Rhea" id="RHEA:45025"/>
    </physiologicalReaction>
</comment>
<comment type="catalytic activity">
    <reaction evidence="15">
        <text>cholesterol + NADH + O2 + H(+) = 7-dehydrocholesterol + NAD(+) + 2 H2O</text>
        <dbReference type="Rhea" id="RHEA:51644"/>
        <dbReference type="ChEBI" id="CHEBI:15377"/>
        <dbReference type="ChEBI" id="CHEBI:15378"/>
        <dbReference type="ChEBI" id="CHEBI:15379"/>
        <dbReference type="ChEBI" id="CHEBI:16113"/>
        <dbReference type="ChEBI" id="CHEBI:17759"/>
        <dbReference type="ChEBI" id="CHEBI:57540"/>
        <dbReference type="ChEBI" id="CHEBI:57945"/>
        <dbReference type="EC" id="1.14.19.21"/>
    </reaction>
    <physiologicalReaction direction="left-to-right" evidence="15">
        <dbReference type="Rhea" id="RHEA:51645"/>
    </physiologicalReaction>
</comment>
<dbReference type="InterPro" id="IPR036922">
    <property type="entry name" value="Rieske_2Fe-2S_sf"/>
</dbReference>
<dbReference type="Gene3D" id="3.90.380.10">
    <property type="entry name" value="Naphthalene 1,2-dioxygenase Alpha Subunit, Chain A, domain 1"/>
    <property type="match status" value="1"/>
</dbReference>
<keyword evidence="10" id="KW-0411">Iron-sulfur</keyword>
<dbReference type="GO" id="GO:0008203">
    <property type="term" value="P:cholesterol metabolic process"/>
    <property type="evidence" value="ECO:0007669"/>
    <property type="project" value="InterPro"/>
</dbReference>
<dbReference type="PROSITE" id="PS51296">
    <property type="entry name" value="RIESKE"/>
    <property type="match status" value="1"/>
</dbReference>
<dbReference type="GO" id="GO:0005737">
    <property type="term" value="C:cytoplasm"/>
    <property type="evidence" value="ECO:0007669"/>
    <property type="project" value="TreeGrafter"/>
</dbReference>
<evidence type="ECO:0000259" key="18">
    <source>
        <dbReference type="PROSITE" id="PS51296"/>
    </source>
</evidence>
<evidence type="ECO:0000256" key="1">
    <source>
        <dbReference type="ARBA" id="ARBA00001962"/>
    </source>
</evidence>
<keyword evidence="7 17" id="KW-1133">Transmembrane helix</keyword>
<dbReference type="GO" id="GO:0051537">
    <property type="term" value="F:2 iron, 2 sulfur cluster binding"/>
    <property type="evidence" value="ECO:0007669"/>
    <property type="project" value="UniProtKB-KW"/>
</dbReference>
<proteinExistence type="inferred from homology"/>
<dbReference type="SUPFAM" id="SSF50022">
    <property type="entry name" value="ISP domain"/>
    <property type="match status" value="1"/>
</dbReference>
<evidence type="ECO:0000313" key="20">
    <source>
        <dbReference type="Proteomes" id="UP001107558"/>
    </source>
</evidence>
<comment type="caution">
    <text evidence="19">The sequence shown here is derived from an EMBL/GenBank/DDBJ whole genome shotgun (WGS) entry which is preliminary data.</text>
</comment>
<evidence type="ECO:0000256" key="16">
    <source>
        <dbReference type="ARBA" id="ARBA00049548"/>
    </source>
</evidence>
<keyword evidence="5" id="KW-0001">2Fe-2S</keyword>
<dbReference type="EC" id="1.14.19.21" evidence="14"/>
<dbReference type="OrthoDB" id="426882at2759"/>
<evidence type="ECO:0000256" key="17">
    <source>
        <dbReference type="SAM" id="Phobius"/>
    </source>
</evidence>
<sequence>MWIYYVVSIPPILILIYFIFFVPVNYKSKDSKDKRTAINRSRKLRKNGKNIPPPFPNGWFCLMGSNELEPGTAKDVNCLGENFVVFRSAVTKEVYVLDAYCTHMGANLGVGGIVKDECIECPFHQWKFSGKDGSLVSIPYSEDIKSVQKMAKMRKWISKEINKLIFVWYHAENEEPWDIPIVQEVENDKFWLHGTNDFIIYSHIQDIPENGADRAHLATVHGPNILAGTDIRTFRDKLLSIGLHLWDAKWNACEGKLKHIAKASIDHVVEVLKVKFFQLEADVTQIGPGYVVLKLKTFYGNVTILQTVTPIEPMKQRLMHFFYGTPWNGLFMKFTIFGETVNVARDAMVWDNKTFIRNPLLPKEEKQIRLYRNWFSQFYSENSKSFQEAYNDLSW</sequence>
<feature type="transmembrane region" description="Helical" evidence="17">
    <location>
        <begin position="6"/>
        <end position="26"/>
    </location>
</feature>
<evidence type="ECO:0000256" key="5">
    <source>
        <dbReference type="ARBA" id="ARBA00022714"/>
    </source>
</evidence>
<keyword evidence="20" id="KW-1185">Reference proteome</keyword>
<evidence type="ECO:0000256" key="6">
    <source>
        <dbReference type="ARBA" id="ARBA00022723"/>
    </source>
</evidence>
<evidence type="ECO:0000256" key="10">
    <source>
        <dbReference type="ARBA" id="ARBA00023014"/>
    </source>
</evidence>
<dbReference type="AlphaFoldDB" id="A0A9J6CM12"/>
<dbReference type="Proteomes" id="UP001107558">
    <property type="component" value="Chromosome 1"/>
</dbReference>
<name>A0A9J6CM12_POLVA</name>
<dbReference type="InterPro" id="IPR050584">
    <property type="entry name" value="Cholesterol_7-desaturase"/>
</dbReference>
<keyword evidence="4 17" id="KW-0812">Transmembrane</keyword>
<comment type="pathway">
    <text evidence="3">Hormone biosynthesis.</text>
</comment>
<evidence type="ECO:0000256" key="12">
    <source>
        <dbReference type="ARBA" id="ARBA00025712"/>
    </source>
</evidence>
<comment type="cofactor">
    <cofactor evidence="1">
        <name>Fe cation</name>
        <dbReference type="ChEBI" id="CHEBI:24875"/>
    </cofactor>
</comment>
<comment type="pathway">
    <text evidence="12">Steroid hormone biosynthesis; dafachronic acid biosynthesis.</text>
</comment>
<dbReference type="InterPro" id="IPR045605">
    <property type="entry name" value="KshA-like_C"/>
</dbReference>
<keyword evidence="8" id="KW-0560">Oxidoreductase</keyword>
<evidence type="ECO:0000256" key="4">
    <source>
        <dbReference type="ARBA" id="ARBA00022692"/>
    </source>
</evidence>
<evidence type="ECO:0000256" key="14">
    <source>
        <dbReference type="ARBA" id="ARBA00026095"/>
    </source>
</evidence>
<dbReference type="SUPFAM" id="SSF55961">
    <property type="entry name" value="Bet v1-like"/>
    <property type="match status" value="1"/>
</dbReference>
<organism evidence="19 20">
    <name type="scientific">Polypedilum vanderplanki</name>
    <name type="common">Sleeping chironomid midge</name>
    <dbReference type="NCBI Taxonomy" id="319348"/>
    <lineage>
        <taxon>Eukaryota</taxon>
        <taxon>Metazoa</taxon>
        <taxon>Ecdysozoa</taxon>
        <taxon>Arthropoda</taxon>
        <taxon>Hexapoda</taxon>
        <taxon>Insecta</taxon>
        <taxon>Pterygota</taxon>
        <taxon>Neoptera</taxon>
        <taxon>Endopterygota</taxon>
        <taxon>Diptera</taxon>
        <taxon>Nematocera</taxon>
        <taxon>Chironomoidea</taxon>
        <taxon>Chironomidae</taxon>
        <taxon>Chironominae</taxon>
        <taxon>Polypedilum</taxon>
        <taxon>Polypedilum</taxon>
    </lineage>
</organism>
<dbReference type="PANTHER" id="PTHR21266">
    <property type="entry name" value="IRON-SULFUR DOMAIN CONTAINING PROTEIN"/>
    <property type="match status" value="1"/>
</dbReference>
<protein>
    <recommendedName>
        <fullName evidence="14">cholesterol 7-desaturase</fullName>
        <ecNumber evidence="14">1.14.19.21</ecNumber>
    </recommendedName>
</protein>
<feature type="domain" description="Rieske" evidence="18">
    <location>
        <begin position="60"/>
        <end position="147"/>
    </location>
</feature>
<accession>A0A9J6CM12</accession>
<evidence type="ECO:0000313" key="19">
    <source>
        <dbReference type="EMBL" id="KAG5682992.1"/>
    </source>
</evidence>
<comment type="subcellular location">
    <subcellularLocation>
        <location evidence="2">Membrane</location>
    </subcellularLocation>
</comment>
<dbReference type="GO" id="GO:0046872">
    <property type="term" value="F:metal ion binding"/>
    <property type="evidence" value="ECO:0007669"/>
    <property type="project" value="UniProtKB-KW"/>
</dbReference>